<dbReference type="InterPro" id="IPR007110">
    <property type="entry name" value="Ig-like_dom"/>
</dbReference>
<feature type="signal peptide" evidence="3">
    <location>
        <begin position="1"/>
        <end position="32"/>
    </location>
</feature>
<keyword evidence="2" id="KW-0391">Immunity</keyword>
<proteinExistence type="predicted"/>
<dbReference type="SUPFAM" id="SSF48726">
    <property type="entry name" value="Immunoglobulin"/>
    <property type="match status" value="2"/>
</dbReference>
<accession>A0AAV1GN89</accession>
<dbReference type="InterPro" id="IPR013783">
    <property type="entry name" value="Ig-like_fold"/>
</dbReference>
<dbReference type="SMART" id="SM00406">
    <property type="entry name" value="IGv"/>
    <property type="match status" value="1"/>
</dbReference>
<dbReference type="InterPro" id="IPR013106">
    <property type="entry name" value="Ig_V-set"/>
</dbReference>
<dbReference type="GO" id="GO:0005886">
    <property type="term" value="C:plasma membrane"/>
    <property type="evidence" value="ECO:0007669"/>
    <property type="project" value="TreeGrafter"/>
</dbReference>
<dbReference type="PANTHER" id="PTHR23268:SF102">
    <property type="entry name" value="IMMUNOGLOBULIN V-SET DOMAIN-CONTAINING PROTEIN"/>
    <property type="match status" value="1"/>
</dbReference>
<dbReference type="InterPro" id="IPR036179">
    <property type="entry name" value="Ig-like_dom_sf"/>
</dbReference>
<dbReference type="GO" id="GO:0007166">
    <property type="term" value="P:cell surface receptor signaling pathway"/>
    <property type="evidence" value="ECO:0007669"/>
    <property type="project" value="TreeGrafter"/>
</dbReference>
<protein>
    <recommendedName>
        <fullName evidence="4">Ig-like domain-containing protein</fullName>
    </recommendedName>
</protein>
<dbReference type="Gene3D" id="2.60.40.10">
    <property type="entry name" value="Immunoglobulins"/>
    <property type="match status" value="2"/>
</dbReference>
<dbReference type="PANTHER" id="PTHR23268">
    <property type="entry name" value="T-CELL RECEPTOR BETA CHAIN"/>
    <property type="match status" value="1"/>
</dbReference>
<evidence type="ECO:0000313" key="5">
    <source>
        <dbReference type="EMBL" id="CAJ1074715.1"/>
    </source>
</evidence>
<evidence type="ECO:0000313" key="6">
    <source>
        <dbReference type="Proteomes" id="UP001178508"/>
    </source>
</evidence>
<gene>
    <name evidence="5" type="ORF">XNOV1_A017914</name>
</gene>
<dbReference type="AlphaFoldDB" id="A0AAV1GN89"/>
<evidence type="ECO:0000256" key="2">
    <source>
        <dbReference type="ARBA" id="ARBA00022859"/>
    </source>
</evidence>
<evidence type="ECO:0000259" key="4">
    <source>
        <dbReference type="PROSITE" id="PS50835"/>
    </source>
</evidence>
<organism evidence="5 6">
    <name type="scientific">Xyrichtys novacula</name>
    <name type="common">Pearly razorfish</name>
    <name type="synonym">Hemipteronotus novacula</name>
    <dbReference type="NCBI Taxonomy" id="13765"/>
    <lineage>
        <taxon>Eukaryota</taxon>
        <taxon>Metazoa</taxon>
        <taxon>Chordata</taxon>
        <taxon>Craniata</taxon>
        <taxon>Vertebrata</taxon>
        <taxon>Euteleostomi</taxon>
        <taxon>Actinopterygii</taxon>
        <taxon>Neopterygii</taxon>
        <taxon>Teleostei</taxon>
        <taxon>Neoteleostei</taxon>
        <taxon>Acanthomorphata</taxon>
        <taxon>Eupercaria</taxon>
        <taxon>Labriformes</taxon>
        <taxon>Labridae</taxon>
        <taxon>Xyrichtys</taxon>
    </lineage>
</organism>
<feature type="chain" id="PRO_5043651181" description="Ig-like domain-containing protein" evidence="3">
    <location>
        <begin position="33"/>
        <end position="225"/>
    </location>
</feature>
<evidence type="ECO:0000256" key="1">
    <source>
        <dbReference type="ARBA" id="ARBA00022729"/>
    </source>
</evidence>
<evidence type="ECO:0000256" key="3">
    <source>
        <dbReference type="SAM" id="SignalP"/>
    </source>
</evidence>
<dbReference type="GO" id="GO:0002376">
    <property type="term" value="P:immune system process"/>
    <property type="evidence" value="ECO:0007669"/>
    <property type="project" value="UniProtKB-KW"/>
</dbReference>
<dbReference type="Pfam" id="PF07686">
    <property type="entry name" value="V-set"/>
    <property type="match status" value="1"/>
</dbReference>
<dbReference type="EMBL" id="OY660878">
    <property type="protein sequence ID" value="CAJ1074715.1"/>
    <property type="molecule type" value="Genomic_DNA"/>
</dbReference>
<dbReference type="InterPro" id="IPR050413">
    <property type="entry name" value="TCR_beta_variable"/>
</dbReference>
<dbReference type="PROSITE" id="PS50835">
    <property type="entry name" value="IG_LIKE"/>
    <property type="match status" value="1"/>
</dbReference>
<keyword evidence="1 3" id="KW-0732">Signal</keyword>
<dbReference type="Proteomes" id="UP001178508">
    <property type="component" value="Chromosome 15"/>
</dbReference>
<reference evidence="5" key="1">
    <citation type="submission" date="2023-08" db="EMBL/GenBank/DDBJ databases">
        <authorList>
            <person name="Alioto T."/>
            <person name="Alioto T."/>
            <person name="Gomez Garrido J."/>
        </authorList>
    </citation>
    <scope>NUCLEOTIDE SEQUENCE</scope>
</reference>
<sequence>MKKEESDQRLSQKNNIMIVFLWISFNIFQVSGSSDGKDVNQKPERIFSKLGPSVELICSHEIDTYNRIYWYKQVESKEMQFLGYMNVNNGYPEDEKKMKITGDARKSQVSAVTFNQSVPQIVKKNIEVRMTCKHDDTSLPVMLWYRQKKDNSLTLIGYAVGKGTPSYEGRFEEEYTLTKESSESGALIVKNTNLSHSAVYYCAASNTVMWFNDALLLKTFCYFCY</sequence>
<name>A0AAV1GN89_XYRNO</name>
<feature type="domain" description="Ig-like" evidence="4">
    <location>
        <begin position="107"/>
        <end position="206"/>
    </location>
</feature>
<keyword evidence="6" id="KW-1185">Reference proteome</keyword>